<dbReference type="Pfam" id="PF02028">
    <property type="entry name" value="BCCT"/>
    <property type="match status" value="1"/>
</dbReference>
<feature type="transmembrane region" description="Helical" evidence="8">
    <location>
        <begin position="357"/>
        <end position="374"/>
    </location>
</feature>
<keyword evidence="7 8" id="KW-0472">Membrane</keyword>
<name>A0AAD9Q8J8_ACRCE</name>
<feature type="transmembrane region" description="Helical" evidence="8">
    <location>
        <begin position="640"/>
        <end position="663"/>
    </location>
</feature>
<dbReference type="Pfam" id="PF04749">
    <property type="entry name" value="PLAC8"/>
    <property type="match status" value="1"/>
</dbReference>
<evidence type="ECO:0000313" key="10">
    <source>
        <dbReference type="Proteomes" id="UP001249851"/>
    </source>
</evidence>
<feature type="transmembrane region" description="Helical" evidence="8">
    <location>
        <begin position="258"/>
        <end position="280"/>
    </location>
</feature>
<sequence length="763" mass="86466">MEVDPNALERCRWVRVNWKWGQIGSTQIGIFLRFNPVVTFLSAAIIWFFVIWCAVQADVANREMSKWMLWITETFTWMYIGTQDVWAIFIVVLYFSKYGKMKLGKPEDKPEFNDLTYFTMLFAAGIGIGLFYFGVAEPIWHYEPGVYGNRYWGRYSDNQRAQDAINLTLFHWGIHGWIVYVVVGLLLAFVSYRKGLPMTIRSCFYPLIGDKIYGWMGDAVDIFSVVCTMFGVCTSLGIGCQQMNNGFRRLNPDIEFSTTNQTIIIWAVTACATVSVITGLKIGIRRLSEICFSLGMFIMLIGLFADETWHILNVYVQSMGYYIQWIIQLGFHTDAFAQLGNAPDNKQAQRWFNDWTIFYWGWWIAWSPFVGMFIAKISKGRTIREFINGTLTAPILYTFFWFCIFGSAGLKMERDAAVAKINCSSKLGGEDSTHSFNGLYRLSCRGKNDMWFDVMEQYGDLGTFLSVMSLISVILYFVTSSDSGSLVIDCLSANGDAEPPVIQRIFWALTEGATATALLRAGGAEGLVALQSMSIASGVPYTILLCLMCVALWRAVKMEGGDLDPHGPKFATGLLDVLSNPTKESAGKVLLAIFAPWYSTGKAAYKIGDRQHKKWVYMLMLAVPFYLWIVLMALEPVVAAISNVAWTVLFIFFAYATSIRYYIREKYKINGNIVEDFFAVMVFYPFAAFQMEHHLEHAYDLDKPVHEIGHALNHNHDDKPGLGYATPTMSLQDISSKGSHFNPMSQEGEIQNDNLNWSKTEVI</sequence>
<organism evidence="9 10">
    <name type="scientific">Acropora cervicornis</name>
    <name type="common">Staghorn coral</name>
    <dbReference type="NCBI Taxonomy" id="6130"/>
    <lineage>
        <taxon>Eukaryota</taxon>
        <taxon>Metazoa</taxon>
        <taxon>Cnidaria</taxon>
        <taxon>Anthozoa</taxon>
        <taxon>Hexacorallia</taxon>
        <taxon>Scleractinia</taxon>
        <taxon>Astrocoeniina</taxon>
        <taxon>Acroporidae</taxon>
        <taxon>Acropora</taxon>
    </lineage>
</organism>
<evidence type="ECO:0000256" key="8">
    <source>
        <dbReference type="SAM" id="Phobius"/>
    </source>
</evidence>
<dbReference type="NCBIfam" id="TIGR00842">
    <property type="entry name" value="bcct"/>
    <property type="match status" value="1"/>
</dbReference>
<evidence type="ECO:0000256" key="3">
    <source>
        <dbReference type="ARBA" id="ARBA00022448"/>
    </source>
</evidence>
<proteinExistence type="inferred from homology"/>
<dbReference type="PROSITE" id="PS01303">
    <property type="entry name" value="BCCT"/>
    <property type="match status" value="1"/>
</dbReference>
<dbReference type="GO" id="GO:0022857">
    <property type="term" value="F:transmembrane transporter activity"/>
    <property type="evidence" value="ECO:0007669"/>
    <property type="project" value="InterPro"/>
</dbReference>
<dbReference type="GO" id="GO:0005886">
    <property type="term" value="C:plasma membrane"/>
    <property type="evidence" value="ECO:0007669"/>
    <property type="project" value="UniProtKB-SubCell"/>
</dbReference>
<evidence type="ECO:0000313" key="9">
    <source>
        <dbReference type="EMBL" id="KAK2556733.1"/>
    </source>
</evidence>
<feature type="transmembrane region" description="Helical" evidence="8">
    <location>
        <begin position="174"/>
        <end position="192"/>
    </location>
</feature>
<keyword evidence="5 8" id="KW-0812">Transmembrane</keyword>
<feature type="transmembrane region" description="Helical" evidence="8">
    <location>
        <begin position="386"/>
        <end position="408"/>
    </location>
</feature>
<dbReference type="InterPro" id="IPR000060">
    <property type="entry name" value="BCCT_transptr"/>
</dbReference>
<comment type="subcellular location">
    <subcellularLocation>
        <location evidence="1">Cell membrane</location>
        <topology evidence="1">Multi-pass membrane protein</topology>
    </subcellularLocation>
</comment>
<comment type="similarity">
    <text evidence="2">Belongs to the cornifelin family.</text>
</comment>
<keyword evidence="10" id="KW-1185">Reference proteome</keyword>
<keyword evidence="6 8" id="KW-1133">Transmembrane helix</keyword>
<dbReference type="InterPro" id="IPR018093">
    <property type="entry name" value="BCCT_CS"/>
</dbReference>
<evidence type="ECO:0000256" key="1">
    <source>
        <dbReference type="ARBA" id="ARBA00004651"/>
    </source>
</evidence>
<dbReference type="EMBL" id="JARQWQ010000054">
    <property type="protein sequence ID" value="KAK2556733.1"/>
    <property type="molecule type" value="Genomic_DNA"/>
</dbReference>
<dbReference type="AlphaFoldDB" id="A0AAD9Q8J8"/>
<comment type="caution">
    <text evidence="9">The sequence shown here is derived from an EMBL/GenBank/DDBJ whole genome shotgun (WGS) entry which is preliminary data.</text>
</comment>
<evidence type="ECO:0000256" key="7">
    <source>
        <dbReference type="ARBA" id="ARBA00023136"/>
    </source>
</evidence>
<feature type="transmembrane region" description="Helical" evidence="8">
    <location>
        <begin position="37"/>
        <end position="57"/>
    </location>
</feature>
<feature type="transmembrane region" description="Helical" evidence="8">
    <location>
        <begin position="287"/>
        <end position="305"/>
    </location>
</feature>
<dbReference type="Proteomes" id="UP001249851">
    <property type="component" value="Unassembled WGS sequence"/>
</dbReference>
<evidence type="ECO:0000256" key="5">
    <source>
        <dbReference type="ARBA" id="ARBA00022692"/>
    </source>
</evidence>
<dbReference type="PANTHER" id="PTHR30047:SF7">
    <property type="entry name" value="HIGH-AFFINITY CHOLINE TRANSPORT PROTEIN"/>
    <property type="match status" value="1"/>
</dbReference>
<feature type="transmembrane region" description="Helical" evidence="8">
    <location>
        <begin position="115"/>
        <end position="135"/>
    </location>
</feature>
<feature type="transmembrane region" description="Helical" evidence="8">
    <location>
        <begin position="461"/>
        <end position="478"/>
    </location>
</feature>
<keyword evidence="3" id="KW-0813">Transport</keyword>
<reference evidence="9" key="1">
    <citation type="journal article" date="2023" name="G3 (Bethesda)">
        <title>Whole genome assembly and annotation of the endangered Caribbean coral Acropora cervicornis.</title>
        <authorList>
            <person name="Selwyn J.D."/>
            <person name="Vollmer S.V."/>
        </authorList>
    </citation>
    <scope>NUCLEOTIDE SEQUENCE</scope>
    <source>
        <strain evidence="9">K2</strain>
    </source>
</reference>
<evidence type="ECO:0000256" key="2">
    <source>
        <dbReference type="ARBA" id="ARBA00009024"/>
    </source>
</evidence>
<feature type="transmembrane region" description="Helical" evidence="8">
    <location>
        <begin position="615"/>
        <end position="634"/>
    </location>
</feature>
<evidence type="ECO:0000256" key="6">
    <source>
        <dbReference type="ARBA" id="ARBA00022989"/>
    </source>
</evidence>
<feature type="transmembrane region" description="Helical" evidence="8">
    <location>
        <begin position="77"/>
        <end position="95"/>
    </location>
</feature>
<evidence type="ECO:0000256" key="4">
    <source>
        <dbReference type="ARBA" id="ARBA00022475"/>
    </source>
</evidence>
<keyword evidence="4" id="KW-1003">Cell membrane</keyword>
<dbReference type="InterPro" id="IPR006461">
    <property type="entry name" value="PLAC_motif_containing"/>
</dbReference>
<dbReference type="PANTHER" id="PTHR30047">
    <property type="entry name" value="HIGH-AFFINITY CHOLINE TRANSPORT PROTEIN-RELATED"/>
    <property type="match status" value="1"/>
</dbReference>
<accession>A0AAD9Q8J8</accession>
<feature type="transmembrane region" description="Helical" evidence="8">
    <location>
        <begin position="212"/>
        <end position="238"/>
    </location>
</feature>
<protein>
    <submittedName>
        <fullName evidence="9">Glycine betaine transporter 1</fullName>
    </submittedName>
</protein>
<reference evidence="9" key="2">
    <citation type="journal article" date="2023" name="Science">
        <title>Genomic signatures of disease resistance in endangered staghorn corals.</title>
        <authorList>
            <person name="Vollmer S.V."/>
            <person name="Selwyn J.D."/>
            <person name="Despard B.A."/>
            <person name="Roesel C.L."/>
        </authorList>
    </citation>
    <scope>NUCLEOTIDE SEQUENCE</scope>
    <source>
        <strain evidence="9">K2</strain>
    </source>
</reference>
<gene>
    <name evidence="9" type="ORF">P5673_021289</name>
</gene>